<reference evidence="2 3" key="1">
    <citation type="submission" date="2020-06" db="EMBL/GenBank/DDBJ databases">
        <title>Sulfitobacter algicola sp. nov., isolated from green algae.</title>
        <authorList>
            <person name="Wang C."/>
        </authorList>
    </citation>
    <scope>NUCLEOTIDE SEQUENCE [LARGE SCALE GENOMIC DNA]</scope>
    <source>
        <strain evidence="2 3">1151</strain>
    </source>
</reference>
<evidence type="ECO:0000313" key="2">
    <source>
        <dbReference type="EMBL" id="NSX56248.1"/>
    </source>
</evidence>
<comment type="caution">
    <text evidence="2">The sequence shown here is derived from an EMBL/GenBank/DDBJ whole genome shotgun (WGS) entry which is preliminary data.</text>
</comment>
<dbReference type="Pfam" id="PF09931">
    <property type="entry name" value="Phage_phiJL001_Gp84_N"/>
    <property type="match status" value="1"/>
</dbReference>
<feature type="domain" description="Bacteriophage phiJL001 Gp84 C-terminal" evidence="1">
    <location>
        <begin position="195"/>
        <end position="277"/>
    </location>
</feature>
<dbReference type="NCBIfam" id="TIGR02218">
    <property type="entry name" value="phg_TIGR02218"/>
    <property type="match status" value="1"/>
</dbReference>
<name>A0ABX2IZU6_9RHOB</name>
<organism evidence="2 3">
    <name type="scientific">Parasulfitobacter algicola</name>
    <dbReference type="NCBI Taxonomy" id="2614809"/>
    <lineage>
        <taxon>Bacteria</taxon>
        <taxon>Pseudomonadati</taxon>
        <taxon>Pseudomonadota</taxon>
        <taxon>Alphaproteobacteria</taxon>
        <taxon>Rhodobacterales</taxon>
        <taxon>Roseobacteraceae</taxon>
        <taxon>Parasulfitobacter</taxon>
    </lineage>
</organism>
<accession>A0ABX2IZU6</accession>
<dbReference type="EMBL" id="JABUFE010000011">
    <property type="protein sequence ID" value="NSX56248.1"/>
    <property type="molecule type" value="Genomic_DNA"/>
</dbReference>
<keyword evidence="3" id="KW-1185">Reference proteome</keyword>
<evidence type="ECO:0000259" key="1">
    <source>
        <dbReference type="Pfam" id="PF09356"/>
    </source>
</evidence>
<dbReference type="Pfam" id="PF09356">
    <property type="entry name" value="Phage_BR0599"/>
    <property type="match status" value="1"/>
</dbReference>
<protein>
    <submittedName>
        <fullName evidence="2">DUF2163 domain-containing protein</fullName>
    </submittedName>
</protein>
<dbReference type="RefSeq" id="WP_174139399.1">
    <property type="nucleotide sequence ID" value="NZ_JABUFE010000011.1"/>
</dbReference>
<sequence length="295" mass="32877">MMTQSNKLVEHLATGLTTVCRAWAVIRKDGRTLGFTDHDIGFQFDNIVFKADTGLTASALQQTTGLAVDNSEALGVLSDVSINDEDIEAGRYDSAEVVSWLVNWQDVNQRMLQFRGTIGEIRRGSGAFRAELRGLTEALNQPQGRIFQKACSAVLGDAQCKFKLNQPGYVHETAVEIIEDARIFRFTDLKGFDLNWFERGRLTVMSGDAVGLIGLIKNDRLSDEERLIELWEPLRATIATGDMVKIEAGCDRRVETCRLKFNNFLNYQGFPDIPGEDWLMTFPSQSGTNNGGSLR</sequence>
<dbReference type="Proteomes" id="UP000777935">
    <property type="component" value="Unassembled WGS sequence"/>
</dbReference>
<dbReference type="InterPro" id="IPR018964">
    <property type="entry name" value="Phage_phiJL001_Gp84_C"/>
</dbReference>
<evidence type="ECO:0000313" key="3">
    <source>
        <dbReference type="Proteomes" id="UP000777935"/>
    </source>
</evidence>
<proteinExistence type="predicted"/>
<gene>
    <name evidence="2" type="ORF">HRQ87_15745</name>
</gene>
<dbReference type="InterPro" id="IPR011928">
    <property type="entry name" value="Phage_phiJL001_Gp84"/>
</dbReference>